<evidence type="ECO:0000313" key="3">
    <source>
        <dbReference type="Proteomes" id="UP001266305"/>
    </source>
</evidence>
<organism evidence="2 3">
    <name type="scientific">Saguinus oedipus</name>
    <name type="common">Cotton-top tamarin</name>
    <name type="synonym">Oedipomidas oedipus</name>
    <dbReference type="NCBI Taxonomy" id="9490"/>
    <lineage>
        <taxon>Eukaryota</taxon>
        <taxon>Metazoa</taxon>
        <taxon>Chordata</taxon>
        <taxon>Craniata</taxon>
        <taxon>Vertebrata</taxon>
        <taxon>Euteleostomi</taxon>
        <taxon>Mammalia</taxon>
        <taxon>Eutheria</taxon>
        <taxon>Euarchontoglires</taxon>
        <taxon>Primates</taxon>
        <taxon>Haplorrhini</taxon>
        <taxon>Platyrrhini</taxon>
        <taxon>Cebidae</taxon>
        <taxon>Callitrichinae</taxon>
        <taxon>Saguinus</taxon>
    </lineage>
</organism>
<sequence length="108" mass="11749">MDTTLRPKGCRYPPVPRLPGTPAPRGRTHLRWEEARGTQSCGARYRAQELARAAPPPSAGLGKDLRRRRRLGGAGVGALRSVSGPAMYLLATWCVRRACEMGADHAGW</sequence>
<keyword evidence="3" id="KW-1185">Reference proteome</keyword>
<reference evidence="2 3" key="1">
    <citation type="submission" date="2023-05" db="EMBL/GenBank/DDBJ databases">
        <title>B98-5 Cell Line De Novo Hybrid Assembly: An Optical Mapping Approach.</title>
        <authorList>
            <person name="Kananen K."/>
            <person name="Auerbach J.A."/>
            <person name="Kautto E."/>
            <person name="Blachly J.S."/>
        </authorList>
    </citation>
    <scope>NUCLEOTIDE SEQUENCE [LARGE SCALE GENOMIC DNA]</scope>
    <source>
        <strain evidence="2">B95-8</strain>
        <tissue evidence="2">Cell line</tissue>
    </source>
</reference>
<evidence type="ECO:0000313" key="2">
    <source>
        <dbReference type="EMBL" id="KAK2104025.1"/>
    </source>
</evidence>
<feature type="compositionally biased region" description="Pro residues" evidence="1">
    <location>
        <begin position="13"/>
        <end position="22"/>
    </location>
</feature>
<comment type="caution">
    <text evidence="2">The sequence shown here is derived from an EMBL/GenBank/DDBJ whole genome shotgun (WGS) entry which is preliminary data.</text>
</comment>
<dbReference type="EMBL" id="JASSZA010000008">
    <property type="protein sequence ID" value="KAK2104025.1"/>
    <property type="molecule type" value="Genomic_DNA"/>
</dbReference>
<dbReference type="Proteomes" id="UP001266305">
    <property type="component" value="Unassembled WGS sequence"/>
</dbReference>
<proteinExistence type="predicted"/>
<feature type="region of interest" description="Disordered" evidence="1">
    <location>
        <begin position="1"/>
        <end position="27"/>
    </location>
</feature>
<accession>A0ABQ9V4P7</accession>
<protein>
    <submittedName>
        <fullName evidence="2">Uncharacterized protein</fullName>
    </submittedName>
</protein>
<gene>
    <name evidence="2" type="ORF">P7K49_017881</name>
</gene>
<evidence type="ECO:0000256" key="1">
    <source>
        <dbReference type="SAM" id="MobiDB-lite"/>
    </source>
</evidence>
<name>A0ABQ9V4P7_SAGOE</name>